<keyword evidence="9" id="KW-0998">Cell outer membrane</keyword>
<dbReference type="InterPro" id="IPR039426">
    <property type="entry name" value="TonB-dep_rcpt-like"/>
</dbReference>
<evidence type="ECO:0000256" key="6">
    <source>
        <dbReference type="ARBA" id="ARBA00023077"/>
    </source>
</evidence>
<dbReference type="RefSeq" id="WP_277899059.1">
    <property type="nucleotide sequence ID" value="NZ_JAPMUA010000002.1"/>
</dbReference>
<dbReference type="Pfam" id="PF13715">
    <property type="entry name" value="CarbopepD_reg_2"/>
    <property type="match status" value="1"/>
</dbReference>
<keyword evidence="2" id="KW-0813">Transport</keyword>
<dbReference type="Pfam" id="PF00593">
    <property type="entry name" value="TonB_dep_Rec_b-barrel"/>
    <property type="match status" value="1"/>
</dbReference>
<dbReference type="SUPFAM" id="SSF56935">
    <property type="entry name" value="Porins"/>
    <property type="match status" value="1"/>
</dbReference>
<evidence type="ECO:0000256" key="1">
    <source>
        <dbReference type="ARBA" id="ARBA00004571"/>
    </source>
</evidence>
<dbReference type="InterPro" id="IPR000531">
    <property type="entry name" value="Beta-barrel_TonB"/>
</dbReference>
<dbReference type="EMBL" id="JAPMUA010000002">
    <property type="protein sequence ID" value="MDG3585682.1"/>
    <property type="molecule type" value="Genomic_DNA"/>
</dbReference>
<reference evidence="13" key="1">
    <citation type="submission" date="2022-11" db="EMBL/GenBank/DDBJ databases">
        <title>High-quality draft genome sequence of Galbibacter sp. strain CMA-7.</title>
        <authorList>
            <person name="Wei L."/>
            <person name="Dong C."/>
            <person name="Shao Z."/>
        </authorList>
    </citation>
    <scope>NUCLEOTIDE SEQUENCE</scope>
    <source>
        <strain evidence="13">CMA-7</strain>
    </source>
</reference>
<dbReference type="InterPro" id="IPR036942">
    <property type="entry name" value="Beta-barrel_TonB_sf"/>
</dbReference>
<evidence type="ECO:0000313" key="13">
    <source>
        <dbReference type="EMBL" id="MDG3585682.1"/>
    </source>
</evidence>
<dbReference type="PANTHER" id="PTHR30069:SF29">
    <property type="entry name" value="HEMOGLOBIN AND HEMOGLOBIN-HAPTOGLOBIN-BINDING PROTEIN 1-RELATED"/>
    <property type="match status" value="1"/>
</dbReference>
<dbReference type="PANTHER" id="PTHR30069">
    <property type="entry name" value="TONB-DEPENDENT OUTER MEMBRANE RECEPTOR"/>
    <property type="match status" value="1"/>
</dbReference>
<evidence type="ECO:0000256" key="2">
    <source>
        <dbReference type="ARBA" id="ARBA00022448"/>
    </source>
</evidence>
<proteinExistence type="inferred from homology"/>
<evidence type="ECO:0000256" key="4">
    <source>
        <dbReference type="ARBA" id="ARBA00022692"/>
    </source>
</evidence>
<comment type="subcellular location">
    <subcellularLocation>
        <location evidence="1">Cell outer membrane</location>
        <topology evidence="1">Multi-pass membrane protein</topology>
    </subcellularLocation>
</comment>
<dbReference type="InterPro" id="IPR008969">
    <property type="entry name" value="CarboxyPept-like_regulatory"/>
</dbReference>
<evidence type="ECO:0000313" key="14">
    <source>
        <dbReference type="Proteomes" id="UP001153642"/>
    </source>
</evidence>
<keyword evidence="14" id="KW-1185">Reference proteome</keyword>
<evidence type="ECO:0000256" key="5">
    <source>
        <dbReference type="ARBA" id="ARBA00022729"/>
    </source>
</evidence>
<keyword evidence="3" id="KW-1134">Transmembrane beta strand</keyword>
<protein>
    <submittedName>
        <fullName evidence="13">TonB-dependent receptor</fullName>
    </submittedName>
</protein>
<evidence type="ECO:0000259" key="12">
    <source>
        <dbReference type="Pfam" id="PF07715"/>
    </source>
</evidence>
<feature type="domain" description="TonB-dependent receptor-like beta-barrel" evidence="11">
    <location>
        <begin position="334"/>
        <end position="735"/>
    </location>
</feature>
<dbReference type="Pfam" id="PF07715">
    <property type="entry name" value="Plug"/>
    <property type="match status" value="1"/>
</dbReference>
<evidence type="ECO:0000256" key="8">
    <source>
        <dbReference type="ARBA" id="ARBA00023170"/>
    </source>
</evidence>
<keyword evidence="6 10" id="KW-0798">TonB box</keyword>
<comment type="caution">
    <text evidence="13">The sequence shown here is derived from an EMBL/GenBank/DDBJ whole genome shotgun (WGS) entry which is preliminary data.</text>
</comment>
<comment type="similarity">
    <text evidence="10">Belongs to the TonB-dependent receptor family.</text>
</comment>
<feature type="domain" description="TonB-dependent receptor plug" evidence="12">
    <location>
        <begin position="167"/>
        <end position="250"/>
    </location>
</feature>
<evidence type="ECO:0000259" key="11">
    <source>
        <dbReference type="Pfam" id="PF00593"/>
    </source>
</evidence>
<evidence type="ECO:0000256" key="3">
    <source>
        <dbReference type="ARBA" id="ARBA00022452"/>
    </source>
</evidence>
<sequence>MKVTSAVYLKKANGILRTIYLSMKSGIQTVITKQNLLLGVLFLSTVGANSQATVEGKVHENNGIPVSFANVYLEGTMNGASTDTLGIFSFDTSERGIKKLVVSSMGYQNYESEIDLDKSPIKLDIVLKIDASQLGEVILSAGSFAAGDKAKGTHMNRIDVVTTAGSNGDVANAIKALPGAQQVGEQEGLFIRGGSGDEAKQFIDGTLFKNPNFSSVPGIIQPARLSPFLFKGITFSSGGYSALYGDALSGALILESMDLPEKSSALIGISPIVGTAGFDHLAKNNKSSYGASARYVNLAWYSDIIEQKPDYFHGPEYATADGNFRIKTSETGLLKFYGVVNYNNIGFRNLDIDDPNLKSSFQVEGKNGYGNLSYREFFNEDWKIDLGTTYNYNNDIMTRKLLNHDNEQVFLTGEPYAHKNTNLTTKTNFANTKAVVTRFLGNHSLKLGAELFYENNKYSTNDTLTSLSGNETAAFAEADISIAPNIAARAGVRYERSSLLDISNFAPRVSLAYRFNNGGQVNLAYGLFYQKPDYGELLMSRNNGIEYDVSLDDYKKLEYTKASHYILNYTRKANMRWFRAEVFYKKYNDLIKTVPKLFNNGEGYAKGIELFYRDKKTIRGLDYWISYTYLDTKRNYLDYPTSLHPEFSTPHTASVVAKRFFEGINTSVNAAYYFATGRPYYNFGYTHGTDATEILDQGTAKSYHSLNLSISYMTSLFKNWKHKDFTVIAFGVNNVLGIKQVFGYDYSADGTNKVPTTLPAPRSFFGGIFITFGIDRTQDFIDNNL</sequence>
<keyword evidence="7 10" id="KW-0472">Membrane</keyword>
<evidence type="ECO:0000256" key="10">
    <source>
        <dbReference type="RuleBase" id="RU003357"/>
    </source>
</evidence>
<keyword evidence="8 13" id="KW-0675">Receptor</keyword>
<evidence type="ECO:0000256" key="9">
    <source>
        <dbReference type="ARBA" id="ARBA00023237"/>
    </source>
</evidence>
<name>A0ABT6FRD2_9FLAO</name>
<gene>
    <name evidence="13" type="ORF">OSR52_07350</name>
</gene>
<dbReference type="Proteomes" id="UP001153642">
    <property type="component" value="Unassembled WGS sequence"/>
</dbReference>
<dbReference type="InterPro" id="IPR012910">
    <property type="entry name" value="Plug_dom"/>
</dbReference>
<accession>A0ABT6FRD2</accession>
<evidence type="ECO:0000256" key="7">
    <source>
        <dbReference type="ARBA" id="ARBA00023136"/>
    </source>
</evidence>
<organism evidence="13 14">
    <name type="scientific">Galbibacter pacificus</name>
    <dbReference type="NCBI Taxonomy" id="2996052"/>
    <lineage>
        <taxon>Bacteria</taxon>
        <taxon>Pseudomonadati</taxon>
        <taxon>Bacteroidota</taxon>
        <taxon>Flavobacteriia</taxon>
        <taxon>Flavobacteriales</taxon>
        <taxon>Flavobacteriaceae</taxon>
        <taxon>Galbibacter</taxon>
    </lineage>
</organism>
<dbReference type="Gene3D" id="2.60.40.1120">
    <property type="entry name" value="Carboxypeptidase-like, regulatory domain"/>
    <property type="match status" value="1"/>
</dbReference>
<dbReference type="SUPFAM" id="SSF49464">
    <property type="entry name" value="Carboxypeptidase regulatory domain-like"/>
    <property type="match status" value="1"/>
</dbReference>
<dbReference type="Gene3D" id="2.40.170.20">
    <property type="entry name" value="TonB-dependent receptor, beta-barrel domain"/>
    <property type="match status" value="1"/>
</dbReference>
<keyword evidence="4" id="KW-0812">Transmembrane</keyword>
<keyword evidence="5" id="KW-0732">Signal</keyword>